<dbReference type="OrthoDB" id="115562at2"/>
<feature type="transmembrane region" description="Helical" evidence="1">
    <location>
        <begin position="59"/>
        <end position="83"/>
    </location>
</feature>
<dbReference type="EMBL" id="VIGC01000008">
    <property type="protein sequence ID" value="TQE96343.1"/>
    <property type="molecule type" value="Genomic_DNA"/>
</dbReference>
<sequence>MEGWAFSARALWSLVHGVVLGGIFLIAAVAGLLGIYSYGLRDGWRTDSELQPHLRRLSAGTWITALVVWLMTISGTFILYPWYRDPTWAGMPRYLVSRTYLLTQEELAVWHVYGMAWKEHMGWLAAILATVAAAITVQYGPQLGEDDFLRQITLAIFGISFLAAGIAGLLGSLLTKLMPLL</sequence>
<reference evidence="2 3" key="1">
    <citation type="submission" date="2019-06" db="EMBL/GenBank/DDBJ databases">
        <title>Genome sequence of Litorilinea aerophila BAA-2444.</title>
        <authorList>
            <person name="Maclea K.S."/>
            <person name="Maurais E.G."/>
            <person name="Iannazzi L.C."/>
        </authorList>
    </citation>
    <scope>NUCLEOTIDE SEQUENCE [LARGE SCALE GENOMIC DNA]</scope>
    <source>
        <strain evidence="2 3">ATCC BAA-2444</strain>
    </source>
</reference>
<keyword evidence="3" id="KW-1185">Reference proteome</keyword>
<comment type="caution">
    <text evidence="2">The sequence shown here is derived from an EMBL/GenBank/DDBJ whole genome shotgun (WGS) entry which is preliminary data.</text>
</comment>
<protein>
    <submittedName>
        <fullName evidence="2">Uncharacterized protein</fullName>
    </submittedName>
</protein>
<evidence type="ECO:0000256" key="1">
    <source>
        <dbReference type="SAM" id="Phobius"/>
    </source>
</evidence>
<name>A0A540VJP5_9CHLR</name>
<keyword evidence="1" id="KW-1133">Transmembrane helix</keyword>
<dbReference type="AlphaFoldDB" id="A0A540VJP5"/>
<keyword evidence="1" id="KW-0812">Transmembrane</keyword>
<keyword evidence="1" id="KW-0472">Membrane</keyword>
<dbReference type="InParanoid" id="A0A540VJP5"/>
<feature type="transmembrane region" description="Helical" evidence="1">
    <location>
        <begin position="121"/>
        <end position="140"/>
    </location>
</feature>
<feature type="transmembrane region" description="Helical" evidence="1">
    <location>
        <begin position="152"/>
        <end position="174"/>
    </location>
</feature>
<organism evidence="2 3">
    <name type="scientific">Litorilinea aerophila</name>
    <dbReference type="NCBI Taxonomy" id="1204385"/>
    <lineage>
        <taxon>Bacteria</taxon>
        <taxon>Bacillati</taxon>
        <taxon>Chloroflexota</taxon>
        <taxon>Caldilineae</taxon>
        <taxon>Caldilineales</taxon>
        <taxon>Caldilineaceae</taxon>
        <taxon>Litorilinea</taxon>
    </lineage>
</organism>
<dbReference type="Proteomes" id="UP000317371">
    <property type="component" value="Unassembled WGS sequence"/>
</dbReference>
<evidence type="ECO:0000313" key="3">
    <source>
        <dbReference type="Proteomes" id="UP000317371"/>
    </source>
</evidence>
<evidence type="ECO:0000313" key="2">
    <source>
        <dbReference type="EMBL" id="TQE96343.1"/>
    </source>
</evidence>
<accession>A0A540VJP5</accession>
<feature type="transmembrane region" description="Helical" evidence="1">
    <location>
        <begin position="12"/>
        <end position="38"/>
    </location>
</feature>
<gene>
    <name evidence="2" type="ORF">FKZ61_07570</name>
</gene>
<proteinExistence type="predicted"/>
<dbReference type="RefSeq" id="WP_141609488.1">
    <property type="nucleotide sequence ID" value="NZ_VIGC02000008.1"/>
</dbReference>